<name>A0A835BDH5_9POAL</name>
<sequence>MQPQNYCHHQRVAVLVTGARSIDRPAKISISGRFVRTAPAADLSFWARARVLPARIPSLRVVRTSCVPLLGVELLVHRSQGIHIHPTVTCCRCPEVSPWISRLDPAGQFSSWQKEASFVSKEDEEASEQQAKATRKHTSRLSVSDLLMAGIILLCQVSTQYHSILIRALAGDS</sequence>
<comment type="caution">
    <text evidence="1">The sequence shown here is derived from an EMBL/GenBank/DDBJ whole genome shotgun (WGS) entry which is preliminary data.</text>
</comment>
<evidence type="ECO:0000313" key="1">
    <source>
        <dbReference type="EMBL" id="KAF8693758.1"/>
    </source>
</evidence>
<dbReference type="AlphaFoldDB" id="A0A835BDH5"/>
<accession>A0A835BDH5</accession>
<gene>
    <name evidence="1" type="ORF">HU200_039180</name>
</gene>
<proteinExistence type="predicted"/>
<organism evidence="1 2">
    <name type="scientific">Digitaria exilis</name>
    <dbReference type="NCBI Taxonomy" id="1010633"/>
    <lineage>
        <taxon>Eukaryota</taxon>
        <taxon>Viridiplantae</taxon>
        <taxon>Streptophyta</taxon>
        <taxon>Embryophyta</taxon>
        <taxon>Tracheophyta</taxon>
        <taxon>Spermatophyta</taxon>
        <taxon>Magnoliopsida</taxon>
        <taxon>Liliopsida</taxon>
        <taxon>Poales</taxon>
        <taxon>Poaceae</taxon>
        <taxon>PACMAD clade</taxon>
        <taxon>Panicoideae</taxon>
        <taxon>Panicodae</taxon>
        <taxon>Paniceae</taxon>
        <taxon>Anthephorinae</taxon>
        <taxon>Digitaria</taxon>
    </lineage>
</organism>
<evidence type="ECO:0000313" key="2">
    <source>
        <dbReference type="Proteomes" id="UP000636709"/>
    </source>
</evidence>
<reference evidence="1" key="1">
    <citation type="submission" date="2020-07" db="EMBL/GenBank/DDBJ databases">
        <title>Genome sequence and genetic diversity analysis of an under-domesticated orphan crop, white fonio (Digitaria exilis).</title>
        <authorList>
            <person name="Bennetzen J.L."/>
            <person name="Chen S."/>
            <person name="Ma X."/>
            <person name="Wang X."/>
            <person name="Yssel A.E.J."/>
            <person name="Chaluvadi S.R."/>
            <person name="Johnson M."/>
            <person name="Gangashetty P."/>
            <person name="Hamidou F."/>
            <person name="Sanogo M.D."/>
            <person name="Zwaenepoel A."/>
            <person name="Wallace J."/>
            <person name="Van De Peer Y."/>
            <person name="Van Deynze A."/>
        </authorList>
    </citation>
    <scope>NUCLEOTIDE SEQUENCE</scope>
    <source>
        <tissue evidence="1">Leaves</tissue>
    </source>
</reference>
<protein>
    <submittedName>
        <fullName evidence="1">Uncharacterized protein</fullName>
    </submittedName>
</protein>
<dbReference type="EMBL" id="JACEFO010001924">
    <property type="protein sequence ID" value="KAF8693758.1"/>
    <property type="molecule type" value="Genomic_DNA"/>
</dbReference>
<dbReference type="Proteomes" id="UP000636709">
    <property type="component" value="Unassembled WGS sequence"/>
</dbReference>
<keyword evidence="2" id="KW-1185">Reference proteome</keyword>
<dbReference type="OrthoDB" id="720511at2759"/>